<dbReference type="SUPFAM" id="SSF53448">
    <property type="entry name" value="Nucleotide-diphospho-sugar transferases"/>
    <property type="match status" value="1"/>
</dbReference>
<keyword evidence="11" id="KW-1185">Reference proteome</keyword>
<comment type="cofactor">
    <cofactor evidence="8">
        <name>Mg(2+)</name>
        <dbReference type="ChEBI" id="CHEBI:18420"/>
    </cofactor>
</comment>
<keyword evidence="7 8" id="KW-0501">Molybdenum cofactor biosynthesis</keyword>
<dbReference type="GO" id="GO:0005525">
    <property type="term" value="F:GTP binding"/>
    <property type="evidence" value="ECO:0007669"/>
    <property type="project" value="UniProtKB-UniRule"/>
</dbReference>
<keyword evidence="5 8" id="KW-0460">Magnesium</keyword>
<gene>
    <name evidence="8" type="primary">mobA</name>
    <name evidence="10" type="ORF">OO016_08310</name>
</gene>
<evidence type="ECO:0000256" key="3">
    <source>
        <dbReference type="ARBA" id="ARBA00022723"/>
    </source>
</evidence>
<dbReference type="AlphaFoldDB" id="A0AAE3MMK3"/>
<dbReference type="EC" id="2.7.7.77" evidence="8"/>
<feature type="binding site" evidence="8">
    <location>
        <position position="74"/>
    </location>
    <ligand>
        <name>GTP</name>
        <dbReference type="ChEBI" id="CHEBI:37565"/>
    </ligand>
</feature>
<comment type="domain">
    <text evidence="8">The N-terminal domain determines nucleotide recognition and specific binding, while the C-terminal domain determines the specific binding to the target protein.</text>
</comment>
<dbReference type="Proteomes" id="UP001207116">
    <property type="component" value="Unassembled WGS sequence"/>
</dbReference>
<evidence type="ECO:0000256" key="7">
    <source>
        <dbReference type="ARBA" id="ARBA00023150"/>
    </source>
</evidence>
<dbReference type="InterPro" id="IPR013482">
    <property type="entry name" value="Molybde_CF_guanTrfase"/>
</dbReference>
<comment type="subcellular location">
    <subcellularLocation>
        <location evidence="8">Cytoplasm</location>
    </subcellularLocation>
</comment>
<sequence length="202" mass="22466">MENKSNSNIPPLYGLVLAGGKSTRMGQDKSLLEYHGIPQADYLYSLLEKICNKTFMSLRADQQNGNKGVNAILDEDRYRGPFNGILSAHNSHPEAAWLVLACDLPLIDEASLNQLIEARDPEFVATAMATRKSGLPEPLVAIWEPRGLNAAREYLKTAESSCPRKFLIRNNSKLVNPEKDQVLLNANNPEEYQEALTIIQSI</sequence>
<evidence type="ECO:0000256" key="5">
    <source>
        <dbReference type="ARBA" id="ARBA00022842"/>
    </source>
</evidence>
<name>A0AAE3MMK3_9FLAO</name>
<comment type="caution">
    <text evidence="8">Lacks conserved residue(s) required for the propagation of feature annotation.</text>
</comment>
<feature type="binding site" evidence="8">
    <location>
        <begin position="17"/>
        <end position="19"/>
    </location>
    <ligand>
        <name>GTP</name>
        <dbReference type="ChEBI" id="CHEBI:37565"/>
    </ligand>
</feature>
<keyword evidence="1 8" id="KW-0963">Cytoplasm</keyword>
<dbReference type="GO" id="GO:0005737">
    <property type="term" value="C:cytoplasm"/>
    <property type="evidence" value="ECO:0007669"/>
    <property type="project" value="UniProtKB-SubCell"/>
</dbReference>
<evidence type="ECO:0000256" key="6">
    <source>
        <dbReference type="ARBA" id="ARBA00023134"/>
    </source>
</evidence>
<evidence type="ECO:0000256" key="4">
    <source>
        <dbReference type="ARBA" id="ARBA00022741"/>
    </source>
</evidence>
<protein>
    <recommendedName>
        <fullName evidence="8">Probable molybdenum cofactor guanylyltransferase</fullName>
        <shortName evidence="8">MoCo guanylyltransferase</shortName>
        <ecNumber evidence="8">2.7.7.77</ecNumber>
    </recommendedName>
    <alternativeName>
        <fullName evidence="8">GTP:molybdopterin guanylyltransferase</fullName>
    </alternativeName>
    <alternativeName>
        <fullName evidence="8">Mo-MPT guanylyltransferase</fullName>
    </alternativeName>
    <alternativeName>
        <fullName evidence="8">Molybdopterin guanylyltransferase</fullName>
    </alternativeName>
    <alternativeName>
        <fullName evidence="8">Molybdopterin-guanine dinucleotide synthase</fullName>
        <shortName evidence="8">MGD synthase</shortName>
    </alternativeName>
</protein>
<accession>A0AAE3MMK3</accession>
<keyword evidence="2 8" id="KW-0808">Transferase</keyword>
<dbReference type="Gene3D" id="3.90.550.10">
    <property type="entry name" value="Spore Coat Polysaccharide Biosynthesis Protein SpsA, Chain A"/>
    <property type="match status" value="1"/>
</dbReference>
<comment type="caution">
    <text evidence="10">The sequence shown here is derived from an EMBL/GenBank/DDBJ whole genome shotgun (WGS) entry which is preliminary data.</text>
</comment>
<dbReference type="InterPro" id="IPR029044">
    <property type="entry name" value="Nucleotide-diphossugar_trans"/>
</dbReference>
<dbReference type="RefSeq" id="WP_266012350.1">
    <property type="nucleotide sequence ID" value="NZ_JAPFQP010000002.1"/>
</dbReference>
<proteinExistence type="inferred from homology"/>
<keyword evidence="4 8" id="KW-0547">Nucleotide-binding</keyword>
<evidence type="ECO:0000313" key="10">
    <source>
        <dbReference type="EMBL" id="MCX2719602.1"/>
    </source>
</evidence>
<dbReference type="InterPro" id="IPR025877">
    <property type="entry name" value="MobA-like_NTP_Trfase"/>
</dbReference>
<evidence type="ECO:0000256" key="1">
    <source>
        <dbReference type="ARBA" id="ARBA00022490"/>
    </source>
</evidence>
<dbReference type="Pfam" id="PF12804">
    <property type="entry name" value="NTP_transf_3"/>
    <property type="match status" value="1"/>
</dbReference>
<comment type="similarity">
    <text evidence="8">Belongs to the MobA family.</text>
</comment>
<dbReference type="PANTHER" id="PTHR19136">
    <property type="entry name" value="MOLYBDENUM COFACTOR GUANYLYLTRANSFERASE"/>
    <property type="match status" value="1"/>
</dbReference>
<evidence type="ECO:0000256" key="8">
    <source>
        <dbReference type="HAMAP-Rule" id="MF_00316"/>
    </source>
</evidence>
<evidence type="ECO:0000256" key="2">
    <source>
        <dbReference type="ARBA" id="ARBA00022679"/>
    </source>
</evidence>
<evidence type="ECO:0000259" key="9">
    <source>
        <dbReference type="Pfam" id="PF12804"/>
    </source>
</evidence>
<dbReference type="EMBL" id="JAPFQP010000002">
    <property type="protein sequence ID" value="MCX2719602.1"/>
    <property type="molecule type" value="Genomic_DNA"/>
</dbReference>
<feature type="binding site" evidence="8">
    <location>
        <position position="29"/>
    </location>
    <ligand>
        <name>GTP</name>
        <dbReference type="ChEBI" id="CHEBI:37565"/>
    </ligand>
</feature>
<comment type="catalytic activity">
    <reaction evidence="8">
        <text>Mo-molybdopterin + GTP + H(+) = Mo-molybdopterin guanine dinucleotide + diphosphate</text>
        <dbReference type="Rhea" id="RHEA:34243"/>
        <dbReference type="ChEBI" id="CHEBI:15378"/>
        <dbReference type="ChEBI" id="CHEBI:33019"/>
        <dbReference type="ChEBI" id="CHEBI:37565"/>
        <dbReference type="ChEBI" id="CHEBI:71302"/>
        <dbReference type="ChEBI" id="CHEBI:71310"/>
        <dbReference type="EC" id="2.7.7.77"/>
    </reaction>
</comment>
<evidence type="ECO:0000313" key="11">
    <source>
        <dbReference type="Proteomes" id="UP001207116"/>
    </source>
</evidence>
<comment type="function">
    <text evidence="8">Transfers a GMP moiety from GTP to Mo-molybdopterin (Mo-MPT) cofactor (Moco or molybdenum cofactor) to form Mo-molybdopterin guanine dinucleotide (Mo-MGD) cofactor.</text>
</comment>
<feature type="binding site" evidence="8">
    <location>
        <position position="103"/>
    </location>
    <ligand>
        <name>GTP</name>
        <dbReference type="ChEBI" id="CHEBI:37565"/>
    </ligand>
</feature>
<keyword evidence="3 8" id="KW-0479">Metal-binding</keyword>
<dbReference type="GO" id="GO:0046872">
    <property type="term" value="F:metal ion binding"/>
    <property type="evidence" value="ECO:0007669"/>
    <property type="project" value="UniProtKB-KW"/>
</dbReference>
<feature type="domain" description="MobA-like NTP transferase" evidence="9">
    <location>
        <begin position="14"/>
        <end position="157"/>
    </location>
</feature>
<feature type="binding site" evidence="8">
    <location>
        <position position="103"/>
    </location>
    <ligand>
        <name>Mg(2+)</name>
        <dbReference type="ChEBI" id="CHEBI:18420"/>
    </ligand>
</feature>
<organism evidence="10 11">
    <name type="scientific">Lentiprolixibacter aurantiacus</name>
    <dbReference type="NCBI Taxonomy" id="2993939"/>
    <lineage>
        <taxon>Bacteria</taxon>
        <taxon>Pseudomonadati</taxon>
        <taxon>Bacteroidota</taxon>
        <taxon>Flavobacteriia</taxon>
        <taxon>Flavobacteriales</taxon>
        <taxon>Flavobacteriaceae</taxon>
        <taxon>Lentiprolixibacter</taxon>
    </lineage>
</organism>
<dbReference type="GO" id="GO:0061603">
    <property type="term" value="F:molybdenum cofactor guanylyltransferase activity"/>
    <property type="evidence" value="ECO:0007669"/>
    <property type="project" value="UniProtKB-EC"/>
</dbReference>
<keyword evidence="6 8" id="KW-0342">GTP-binding</keyword>
<dbReference type="GO" id="GO:0006777">
    <property type="term" value="P:Mo-molybdopterin cofactor biosynthetic process"/>
    <property type="evidence" value="ECO:0007669"/>
    <property type="project" value="UniProtKB-KW"/>
</dbReference>
<dbReference type="HAMAP" id="MF_00316">
    <property type="entry name" value="MobA"/>
    <property type="match status" value="1"/>
</dbReference>
<dbReference type="PANTHER" id="PTHR19136:SF81">
    <property type="entry name" value="MOLYBDENUM COFACTOR GUANYLYLTRANSFERASE"/>
    <property type="match status" value="1"/>
</dbReference>
<reference evidence="10" key="1">
    <citation type="submission" date="2022-11" db="EMBL/GenBank/DDBJ databases">
        <title>The characterization of three novel Bacteroidetes species and genomic analysis of their roles in tidal elemental geochemical cycles.</title>
        <authorList>
            <person name="Ma K.-J."/>
        </authorList>
    </citation>
    <scope>NUCLEOTIDE SEQUENCE</scope>
    <source>
        <strain evidence="10">M415</strain>
    </source>
</reference>
<dbReference type="CDD" id="cd02503">
    <property type="entry name" value="MobA"/>
    <property type="match status" value="1"/>
</dbReference>